<evidence type="ECO:0000313" key="2">
    <source>
        <dbReference type="Proteomes" id="UP000183832"/>
    </source>
</evidence>
<gene>
    <name evidence="1" type="ORF">CLUMA_CG017928</name>
</gene>
<reference evidence="1 2" key="1">
    <citation type="submission" date="2015-04" db="EMBL/GenBank/DDBJ databases">
        <authorList>
            <person name="Syromyatnikov M.Y."/>
            <person name="Popov V.N."/>
        </authorList>
    </citation>
    <scope>NUCLEOTIDE SEQUENCE [LARGE SCALE GENOMIC DNA]</scope>
</reference>
<name>A0A1J1IZA3_9DIPT</name>
<protein>
    <submittedName>
        <fullName evidence="1">CLUMA_CG017928, isoform A</fullName>
    </submittedName>
</protein>
<sequence length="66" mass="7897">MIAVILPQISIKPFETSRRFRRCLKSFFLSLKLFKFNVTLEMKLHHEVFCLLVMEKKIVRDNSVLI</sequence>
<dbReference type="Proteomes" id="UP000183832">
    <property type="component" value="Unassembled WGS sequence"/>
</dbReference>
<evidence type="ECO:0000313" key="1">
    <source>
        <dbReference type="EMBL" id="CRL04876.1"/>
    </source>
</evidence>
<keyword evidence="2" id="KW-1185">Reference proteome</keyword>
<organism evidence="1 2">
    <name type="scientific">Clunio marinus</name>
    <dbReference type="NCBI Taxonomy" id="568069"/>
    <lineage>
        <taxon>Eukaryota</taxon>
        <taxon>Metazoa</taxon>
        <taxon>Ecdysozoa</taxon>
        <taxon>Arthropoda</taxon>
        <taxon>Hexapoda</taxon>
        <taxon>Insecta</taxon>
        <taxon>Pterygota</taxon>
        <taxon>Neoptera</taxon>
        <taxon>Endopterygota</taxon>
        <taxon>Diptera</taxon>
        <taxon>Nematocera</taxon>
        <taxon>Chironomoidea</taxon>
        <taxon>Chironomidae</taxon>
        <taxon>Clunio</taxon>
    </lineage>
</organism>
<proteinExistence type="predicted"/>
<dbReference type="AlphaFoldDB" id="A0A1J1IZA3"/>
<accession>A0A1J1IZA3</accession>
<dbReference type="EMBL" id="CVRI01000063">
    <property type="protein sequence ID" value="CRL04876.1"/>
    <property type="molecule type" value="Genomic_DNA"/>
</dbReference>